<keyword evidence="3" id="KW-1185">Reference proteome</keyword>
<organism evidence="2 3">
    <name type="scientific">Chryseobacterium herbae</name>
    <dbReference type="NCBI Taxonomy" id="2976476"/>
    <lineage>
        <taxon>Bacteria</taxon>
        <taxon>Pseudomonadati</taxon>
        <taxon>Bacteroidota</taxon>
        <taxon>Flavobacteriia</taxon>
        <taxon>Flavobacteriales</taxon>
        <taxon>Weeksellaceae</taxon>
        <taxon>Chryseobacterium group</taxon>
        <taxon>Chryseobacterium</taxon>
    </lineage>
</organism>
<dbReference type="Pfam" id="PF12728">
    <property type="entry name" value="HTH_17"/>
    <property type="match status" value="1"/>
</dbReference>
<accession>A0ABT2ISF4</accession>
<feature type="domain" description="Helix-turn-helix" evidence="1">
    <location>
        <begin position="69"/>
        <end position="113"/>
    </location>
</feature>
<evidence type="ECO:0000313" key="2">
    <source>
        <dbReference type="EMBL" id="MCT2561758.1"/>
    </source>
</evidence>
<dbReference type="EMBL" id="JAOAMU010000002">
    <property type="protein sequence ID" value="MCT2561758.1"/>
    <property type="molecule type" value="Genomic_DNA"/>
</dbReference>
<name>A0ABT2ISF4_9FLAO</name>
<protein>
    <submittedName>
        <fullName evidence="2">Helix-turn-helix domain-containing protein</fullName>
    </submittedName>
</protein>
<evidence type="ECO:0000259" key="1">
    <source>
        <dbReference type="Pfam" id="PF12728"/>
    </source>
</evidence>
<dbReference type="Proteomes" id="UP001525566">
    <property type="component" value="Unassembled WGS sequence"/>
</dbReference>
<proteinExistence type="predicted"/>
<reference evidence="2 3" key="1">
    <citation type="submission" date="2022-09" db="EMBL/GenBank/DDBJ databases">
        <title>Chryseobacterium oleae sp.nov., isolated from the inter-root soil of Pyrola calliantha H. Andr. in Tibet.</title>
        <authorList>
            <person name="Li Z."/>
        </authorList>
    </citation>
    <scope>NUCLEOTIDE SEQUENCE [LARGE SCALE GENOMIC DNA]</scope>
    <source>
        <strain evidence="3">pc1-10</strain>
    </source>
</reference>
<comment type="caution">
    <text evidence="2">The sequence shown here is derived from an EMBL/GenBank/DDBJ whole genome shotgun (WGS) entry which is preliminary data.</text>
</comment>
<sequence>MSSNISITRICQHCGKSFEAKTTVTKNCSDDCAKRAYKLKAKQDKIRASNVETQKIRDKPLDDIRSKDYLTVREVALLLACAPRTVYVMIESGRLRAVNLSERKIRIHKKDVEGIFENPIFTVIPKVEKKDKKVVLKVEDCYSVGQIEENYEIANKTLYELLKRNNVEKIQVGKYVYVSKEIIHNLLGNYKKIK</sequence>
<dbReference type="RefSeq" id="WP_259837987.1">
    <property type="nucleotide sequence ID" value="NZ_JAOAMU010000002.1"/>
</dbReference>
<dbReference type="NCBIfam" id="TIGR01764">
    <property type="entry name" value="excise"/>
    <property type="match status" value="1"/>
</dbReference>
<dbReference type="InterPro" id="IPR010093">
    <property type="entry name" value="SinI_DNA-bd"/>
</dbReference>
<evidence type="ECO:0000313" key="3">
    <source>
        <dbReference type="Proteomes" id="UP001525566"/>
    </source>
</evidence>
<dbReference type="InterPro" id="IPR041657">
    <property type="entry name" value="HTH_17"/>
</dbReference>
<gene>
    <name evidence="2" type="ORF">N0B48_07675</name>
</gene>